<accession>T0MKU2</accession>
<organism evidence="1 2">
    <name type="scientific">Vairimorpha apis BRL 01</name>
    <dbReference type="NCBI Taxonomy" id="1037528"/>
    <lineage>
        <taxon>Eukaryota</taxon>
        <taxon>Fungi</taxon>
        <taxon>Fungi incertae sedis</taxon>
        <taxon>Microsporidia</taxon>
        <taxon>Nosematidae</taxon>
        <taxon>Vairimorpha</taxon>
    </lineage>
</organism>
<name>T0MKU2_9MICR</name>
<gene>
    <name evidence="1" type="ORF">NAPIS_ORF00809</name>
</gene>
<dbReference type="AlphaFoldDB" id="T0MKU2"/>
<dbReference type="Proteomes" id="UP000053780">
    <property type="component" value="Unassembled WGS sequence"/>
</dbReference>
<proteinExistence type="predicted"/>
<dbReference type="VEuPathDB" id="MicrosporidiaDB:NAPIS_ORF00809"/>
<dbReference type="HOGENOM" id="CLU_1533022_0_0_1"/>
<evidence type="ECO:0008006" key="3">
    <source>
        <dbReference type="Google" id="ProtNLM"/>
    </source>
</evidence>
<evidence type="ECO:0000313" key="2">
    <source>
        <dbReference type="Proteomes" id="UP000053780"/>
    </source>
</evidence>
<dbReference type="EMBL" id="KE647117">
    <property type="protein sequence ID" value="EQB61615.1"/>
    <property type="molecule type" value="Genomic_DNA"/>
</dbReference>
<keyword evidence="2" id="KW-1185">Reference proteome</keyword>
<protein>
    <recommendedName>
        <fullName evidence="3">Bacterial surface antigen (D15) domain-containing protein</fullName>
    </recommendedName>
</protein>
<evidence type="ECO:0000313" key="1">
    <source>
        <dbReference type="EMBL" id="EQB61615.1"/>
    </source>
</evidence>
<sequence>MCENLSKDKKEISIGNKYVNFGYGFPNYIFFKLHNSFFNINIKQGYKFTKIDTFINYTCNLFYIFNYNIKLSGGQNFGKINQDEKYTKNKKDTLSFFNISNRFITKFNLFNIYTYHELKFNYKNIRNNFENYLGAGVSIPLHKNKKSPYIDISIRLPLNKERYYGCYQISYDVIF</sequence>
<reference evidence="1 2" key="1">
    <citation type="journal article" date="2013" name="BMC Genomics">
        <title>Genome sequencing and comparative genomics of honey bee microsporidia, Nosema apis reveal novel insights into host-parasite interactions.</title>
        <authorList>
            <person name="Chen Yp."/>
            <person name="Pettis J.S."/>
            <person name="Zhao Y."/>
            <person name="Liu X."/>
            <person name="Tallon L.J."/>
            <person name="Sadzewicz L.D."/>
            <person name="Li R."/>
            <person name="Zheng H."/>
            <person name="Huang S."/>
            <person name="Zhang X."/>
            <person name="Hamilton M.C."/>
            <person name="Pernal S.F."/>
            <person name="Melathopoulos A.P."/>
            <person name="Yan X."/>
            <person name="Evans J.D."/>
        </authorList>
    </citation>
    <scope>NUCLEOTIDE SEQUENCE [LARGE SCALE GENOMIC DNA]</scope>
    <source>
        <strain evidence="1 2">BRL 01</strain>
    </source>
</reference>